<accession>A0ABS5CD98</accession>
<evidence type="ECO:0000313" key="3">
    <source>
        <dbReference type="Proteomes" id="UP000673394"/>
    </source>
</evidence>
<proteinExistence type="predicted"/>
<protein>
    <submittedName>
        <fullName evidence="2">Uncharacterized protein</fullName>
    </submittedName>
</protein>
<evidence type="ECO:0000313" key="2">
    <source>
        <dbReference type="EMBL" id="MBP3963967.1"/>
    </source>
</evidence>
<keyword evidence="3" id="KW-1185">Reference proteome</keyword>
<sequence length="315" mass="36176">MSEDLNRQLLEAKERMYHLHKSQRKREELTKRLHSQERLIIQYEVQLESEQADVDRLTGLTLTNIFHTILRSKDEQLEMERQQALQAALKLQEEKQRLADTQEELKRIGDALAAFGNAEYEYQELMKAKEAALRSGSFGSDELRKMEEQIAEQTLFVKEIKEAVTAGKRVMASLEDASESLDKAENWGSWDLWGGGGVISTHIKHGHVDDAKGFIHQANHQLLNFRDELDDLNRTINIVIDISGTLKMADYWFDGLIADWIVQGRIKDSQEQTLSALHNVRQVVKQLESEYSKAEAVRAGLVTKRESWIEETASE</sequence>
<feature type="coiled-coil region" evidence="1">
    <location>
        <begin position="74"/>
        <end position="111"/>
    </location>
</feature>
<comment type="caution">
    <text evidence="2">The sequence shown here is derived from an EMBL/GenBank/DDBJ whole genome shotgun (WGS) entry which is preliminary data.</text>
</comment>
<keyword evidence="1" id="KW-0175">Coiled coil</keyword>
<name>A0ABS5CD98_9BACL</name>
<dbReference type="EMBL" id="JAGKSP010000005">
    <property type="protein sequence ID" value="MBP3963967.1"/>
    <property type="molecule type" value="Genomic_DNA"/>
</dbReference>
<organism evidence="2 3">
    <name type="scientific">Paenibacillus lignilyticus</name>
    <dbReference type="NCBI Taxonomy" id="1172615"/>
    <lineage>
        <taxon>Bacteria</taxon>
        <taxon>Bacillati</taxon>
        <taxon>Bacillota</taxon>
        <taxon>Bacilli</taxon>
        <taxon>Bacillales</taxon>
        <taxon>Paenibacillaceae</taxon>
        <taxon>Paenibacillus</taxon>
    </lineage>
</organism>
<dbReference type="Proteomes" id="UP000673394">
    <property type="component" value="Unassembled WGS sequence"/>
</dbReference>
<reference evidence="2 3" key="1">
    <citation type="submission" date="2021-04" db="EMBL/GenBank/DDBJ databases">
        <title>Paenibacillus sp. DLE-14 whole genome sequence.</title>
        <authorList>
            <person name="Ham Y.J."/>
        </authorList>
    </citation>
    <scope>NUCLEOTIDE SEQUENCE [LARGE SCALE GENOMIC DNA]</scope>
    <source>
        <strain evidence="2 3">DLE-14</strain>
    </source>
</reference>
<feature type="coiled-coil region" evidence="1">
    <location>
        <begin position="19"/>
        <end position="46"/>
    </location>
</feature>
<feature type="coiled-coil region" evidence="1">
    <location>
        <begin position="277"/>
        <end position="304"/>
    </location>
</feature>
<evidence type="ECO:0000256" key="1">
    <source>
        <dbReference type="SAM" id="Coils"/>
    </source>
</evidence>
<gene>
    <name evidence="2" type="ORF">I8J30_14720</name>
</gene>
<dbReference type="RefSeq" id="WP_210658866.1">
    <property type="nucleotide sequence ID" value="NZ_JAGKSP010000005.1"/>
</dbReference>